<dbReference type="CDD" id="cd00320">
    <property type="entry name" value="cpn10"/>
    <property type="match status" value="1"/>
</dbReference>
<dbReference type="STRING" id="1246581.A0A2H9TPE1"/>
<proteinExistence type="inferred from homology"/>
<evidence type="ECO:0008006" key="6">
    <source>
        <dbReference type="Google" id="ProtNLM"/>
    </source>
</evidence>
<dbReference type="AlphaFoldDB" id="A0A2H9TPE1"/>
<dbReference type="GO" id="GO:0051087">
    <property type="term" value="F:protein-folding chaperone binding"/>
    <property type="evidence" value="ECO:0007669"/>
    <property type="project" value="EnsemblFungi"/>
</dbReference>
<dbReference type="Proteomes" id="UP000240830">
    <property type="component" value="Unassembled WGS sequence"/>
</dbReference>
<dbReference type="GO" id="GO:0005524">
    <property type="term" value="F:ATP binding"/>
    <property type="evidence" value="ECO:0007669"/>
    <property type="project" value="InterPro"/>
</dbReference>
<keyword evidence="2 3" id="KW-0143">Chaperone</keyword>
<comment type="similarity">
    <text evidence="1 3">Belongs to the GroES chaperonin family.</text>
</comment>
<dbReference type="OrthoDB" id="184876at2759"/>
<dbReference type="GO" id="GO:0044183">
    <property type="term" value="F:protein folding chaperone"/>
    <property type="evidence" value="ECO:0007669"/>
    <property type="project" value="InterPro"/>
</dbReference>
<dbReference type="GO" id="GO:0005759">
    <property type="term" value="C:mitochondrial matrix"/>
    <property type="evidence" value="ECO:0007669"/>
    <property type="project" value="EnsemblFungi"/>
</dbReference>
<keyword evidence="5" id="KW-1185">Reference proteome</keyword>
<dbReference type="Pfam" id="PF00166">
    <property type="entry name" value="Cpn10"/>
    <property type="match status" value="1"/>
</dbReference>
<dbReference type="GO" id="GO:0045041">
    <property type="term" value="P:protein import into mitochondrial intermembrane space"/>
    <property type="evidence" value="ECO:0007669"/>
    <property type="project" value="EnsemblFungi"/>
</dbReference>
<organism evidence="4 5">
    <name type="scientific">Paramicrosporidium saccamoebae</name>
    <dbReference type="NCBI Taxonomy" id="1246581"/>
    <lineage>
        <taxon>Eukaryota</taxon>
        <taxon>Fungi</taxon>
        <taxon>Fungi incertae sedis</taxon>
        <taxon>Cryptomycota</taxon>
        <taxon>Cryptomycota incertae sedis</taxon>
        <taxon>Paramicrosporidium</taxon>
    </lineage>
</organism>
<dbReference type="InterPro" id="IPR020818">
    <property type="entry name" value="Chaperonin_GroES"/>
</dbReference>
<evidence type="ECO:0000313" key="5">
    <source>
        <dbReference type="Proteomes" id="UP000240830"/>
    </source>
</evidence>
<evidence type="ECO:0000256" key="2">
    <source>
        <dbReference type="ARBA" id="ARBA00023186"/>
    </source>
</evidence>
<protein>
    <recommendedName>
        <fullName evidence="6">10 kDa chaperonin</fullName>
    </recommendedName>
</protein>
<dbReference type="GO" id="GO:0042026">
    <property type="term" value="P:protein refolding"/>
    <property type="evidence" value="ECO:0007669"/>
    <property type="project" value="EnsemblFungi"/>
</dbReference>
<evidence type="ECO:0000313" key="4">
    <source>
        <dbReference type="EMBL" id="PJF19618.1"/>
    </source>
</evidence>
<dbReference type="EMBL" id="MTSL01000050">
    <property type="protein sequence ID" value="PJF19618.1"/>
    <property type="molecule type" value="Genomic_DNA"/>
</dbReference>
<sequence>MTNQAIKRIIPLLDRILVRKLKPVKKTATGILIPEGSQETLHRGEVLAVGPGSDKDKVTLKTGDIVILPTYGGSPVNLGDKTDDSTLLLRESEILAVVVDN</sequence>
<dbReference type="InterPro" id="IPR037124">
    <property type="entry name" value="Chaperonin_GroES_sf"/>
</dbReference>
<dbReference type="GO" id="GO:0046872">
    <property type="term" value="F:metal ion binding"/>
    <property type="evidence" value="ECO:0007669"/>
    <property type="project" value="TreeGrafter"/>
</dbReference>
<evidence type="ECO:0000256" key="3">
    <source>
        <dbReference type="RuleBase" id="RU003479"/>
    </source>
</evidence>
<comment type="caution">
    <text evidence="4">The sequence shown here is derived from an EMBL/GenBank/DDBJ whole genome shotgun (WGS) entry which is preliminary data.</text>
</comment>
<dbReference type="GO" id="GO:0051131">
    <property type="term" value="P:chaperone-mediated protein complex assembly"/>
    <property type="evidence" value="ECO:0007669"/>
    <property type="project" value="EnsemblFungi"/>
</dbReference>
<dbReference type="PANTHER" id="PTHR10772">
    <property type="entry name" value="10 KDA HEAT SHOCK PROTEIN"/>
    <property type="match status" value="1"/>
</dbReference>
<dbReference type="InterPro" id="IPR011032">
    <property type="entry name" value="GroES-like_sf"/>
</dbReference>
<dbReference type="Gene3D" id="2.30.33.40">
    <property type="entry name" value="GroES chaperonin"/>
    <property type="match status" value="1"/>
</dbReference>
<evidence type="ECO:0000256" key="1">
    <source>
        <dbReference type="ARBA" id="ARBA00006975"/>
    </source>
</evidence>
<dbReference type="SMART" id="SM00883">
    <property type="entry name" value="Cpn10"/>
    <property type="match status" value="1"/>
</dbReference>
<dbReference type="PRINTS" id="PR00297">
    <property type="entry name" value="CHAPERONIN10"/>
</dbReference>
<dbReference type="GO" id="GO:0051082">
    <property type="term" value="F:unfolded protein binding"/>
    <property type="evidence" value="ECO:0007669"/>
    <property type="project" value="EnsemblFungi"/>
</dbReference>
<dbReference type="PANTHER" id="PTHR10772:SF0">
    <property type="entry name" value="10 KDA HEAT SHOCK PROTEIN, MITOCHONDRIAL"/>
    <property type="match status" value="1"/>
</dbReference>
<name>A0A2H9TPE1_9FUNG</name>
<reference evidence="4 5" key="1">
    <citation type="submission" date="2016-10" db="EMBL/GenBank/DDBJ databases">
        <title>The genome of Paramicrosporidium saccamoebae is the missing link in understanding Cryptomycota and Microsporidia evolution.</title>
        <authorList>
            <person name="Quandt C.A."/>
            <person name="Beaudet D."/>
            <person name="Corsaro D."/>
            <person name="Michel R."/>
            <person name="Corradi N."/>
            <person name="James T."/>
        </authorList>
    </citation>
    <scope>NUCLEOTIDE SEQUENCE [LARGE SCALE GENOMIC DNA]</scope>
    <source>
        <strain evidence="4 5">KSL3</strain>
    </source>
</reference>
<dbReference type="SUPFAM" id="SSF50129">
    <property type="entry name" value="GroES-like"/>
    <property type="match status" value="1"/>
</dbReference>
<accession>A0A2H9TPE1</accession>
<gene>
    <name evidence="4" type="ORF">PSACC_00602</name>
</gene>